<accession>B9TKX6</accession>
<dbReference type="Pfam" id="PF10933">
    <property type="entry name" value="DUF2827"/>
    <property type="match status" value="1"/>
</dbReference>
<evidence type="ECO:0000313" key="1">
    <source>
        <dbReference type="EMBL" id="EEF23488.1"/>
    </source>
</evidence>
<dbReference type="Proteomes" id="UP000008311">
    <property type="component" value="Unassembled WGS sequence"/>
</dbReference>
<gene>
    <name evidence="1" type="ORF">RCOM_2004410</name>
</gene>
<organism evidence="1 2">
    <name type="scientific">Ricinus communis</name>
    <name type="common">Castor bean</name>
    <dbReference type="NCBI Taxonomy" id="3988"/>
    <lineage>
        <taxon>Eukaryota</taxon>
        <taxon>Viridiplantae</taxon>
        <taxon>Streptophyta</taxon>
        <taxon>Embryophyta</taxon>
        <taxon>Tracheophyta</taxon>
        <taxon>Spermatophyta</taxon>
        <taxon>Magnoliopsida</taxon>
        <taxon>eudicotyledons</taxon>
        <taxon>Gunneridae</taxon>
        <taxon>Pentapetalae</taxon>
        <taxon>rosids</taxon>
        <taxon>fabids</taxon>
        <taxon>Malpighiales</taxon>
        <taxon>Euphorbiaceae</taxon>
        <taxon>Acalyphoideae</taxon>
        <taxon>Acalypheae</taxon>
        <taxon>Ricinus</taxon>
    </lineage>
</organism>
<dbReference type="AlphaFoldDB" id="B9TKX6"/>
<dbReference type="eggNOG" id="ENOG502SVXJ">
    <property type="taxonomic scope" value="Eukaryota"/>
</dbReference>
<evidence type="ECO:0000313" key="2">
    <source>
        <dbReference type="Proteomes" id="UP000008311"/>
    </source>
</evidence>
<name>B9TKX6_RICCO</name>
<keyword evidence="2" id="KW-1185">Reference proteome</keyword>
<evidence type="ECO:0008006" key="3">
    <source>
        <dbReference type="Google" id="ProtNLM"/>
    </source>
</evidence>
<dbReference type="InParanoid" id="B9TKX6"/>
<dbReference type="EMBL" id="EQ985843">
    <property type="protein sequence ID" value="EEF23488.1"/>
    <property type="molecule type" value="Genomic_DNA"/>
</dbReference>
<proteinExistence type="predicted"/>
<reference evidence="2" key="1">
    <citation type="journal article" date="2010" name="Nat. Biotechnol.">
        <title>Draft genome sequence of the oilseed species Ricinus communis.</title>
        <authorList>
            <person name="Chan A.P."/>
            <person name="Crabtree J."/>
            <person name="Zhao Q."/>
            <person name="Lorenzi H."/>
            <person name="Orvis J."/>
            <person name="Puiu D."/>
            <person name="Melake-Berhan A."/>
            <person name="Jones K.M."/>
            <person name="Redman J."/>
            <person name="Chen G."/>
            <person name="Cahoon E.B."/>
            <person name="Gedil M."/>
            <person name="Stanke M."/>
            <person name="Haas B.J."/>
            <person name="Wortman J.R."/>
            <person name="Fraser-Liggett C.M."/>
            <person name="Ravel J."/>
            <person name="Rabinowicz P.D."/>
        </authorList>
    </citation>
    <scope>NUCLEOTIDE SEQUENCE [LARGE SCALE GENOMIC DNA]</scope>
    <source>
        <strain evidence="2">cv. Hale</strain>
    </source>
</reference>
<protein>
    <recommendedName>
        <fullName evidence="3">DUF2827 domain-containing protein</fullName>
    </recommendedName>
</protein>
<sequence>MAGGLDVEWIDHMRARGRKVVFHACGQPYVSLIEPPVFDRPGYSARAKRCDAIWILAKDQVFAPMLRTLHRCPVITVPYIWSEQFLVKRQTQIRSYGIDFGFQDIAKDDEIPRGLRVAIFEPNISVVKVCTVPMLICDAAFRQEAAAVREMHVLNSIHMRDHQTFSFLLASLQLKDQNRIRLEGRHDFVGYMGQFADAVVAHQWQNNQNYNYLDALWGNYPLIHNSEWLKDVGYYYHGSDIADGARQLIFAARTHDANQKEYRAKAQELFVQLSPVYRPNRDRYAVELLRLFNGAQQPIRETRSC</sequence>
<dbReference type="InterPro" id="IPR021234">
    <property type="entry name" value="DUF2827"/>
</dbReference>